<keyword evidence="1" id="KW-1133">Transmembrane helix</keyword>
<accession>A0A6G3ZV70</accession>
<gene>
    <name evidence="2" type="ORF">GK047_07940</name>
</gene>
<keyword evidence="1" id="KW-0812">Transmembrane</keyword>
<dbReference type="RefSeq" id="WP_163943887.1">
    <property type="nucleotide sequence ID" value="NZ_JAAIKC010000002.1"/>
</dbReference>
<evidence type="ECO:0000256" key="1">
    <source>
        <dbReference type="SAM" id="Phobius"/>
    </source>
</evidence>
<sequence>METTIVAIGSKLIAIKEKSLLWVFSVNLFIISLILLILLFLVGFKIIVLVFFCALIVAISVMHYAIPLITKRNIKGYWNKVDAKVELLPLLDYIQRKYGRNSKKLETFKTNSSVLS</sequence>
<name>A0A6G3ZV70_9BACL</name>
<evidence type="ECO:0000313" key="2">
    <source>
        <dbReference type="EMBL" id="NEW05938.1"/>
    </source>
</evidence>
<feature type="transmembrane region" description="Helical" evidence="1">
    <location>
        <begin position="46"/>
        <end position="66"/>
    </location>
</feature>
<feature type="transmembrane region" description="Helical" evidence="1">
    <location>
        <begin position="20"/>
        <end position="40"/>
    </location>
</feature>
<reference evidence="2" key="1">
    <citation type="submission" date="2020-02" db="EMBL/GenBank/DDBJ databases">
        <authorList>
            <person name="Shen X.-R."/>
            <person name="Zhang Y.-X."/>
        </authorList>
    </citation>
    <scope>NUCLEOTIDE SEQUENCE</scope>
    <source>
        <strain evidence="2">SYP-B3998</strain>
    </source>
</reference>
<proteinExistence type="predicted"/>
<dbReference type="EMBL" id="JAAIKC010000002">
    <property type="protein sequence ID" value="NEW05938.1"/>
    <property type="molecule type" value="Genomic_DNA"/>
</dbReference>
<keyword evidence="1" id="KW-0472">Membrane</keyword>
<comment type="caution">
    <text evidence="2">The sequence shown here is derived from an EMBL/GenBank/DDBJ whole genome shotgun (WGS) entry which is preliminary data.</text>
</comment>
<protein>
    <submittedName>
        <fullName evidence="2">Uncharacterized protein</fullName>
    </submittedName>
</protein>
<dbReference type="AlphaFoldDB" id="A0A6G3ZV70"/>
<organism evidence="2">
    <name type="scientific">Paenibacillus sp. SYP-B3998</name>
    <dbReference type="NCBI Taxonomy" id="2678564"/>
    <lineage>
        <taxon>Bacteria</taxon>
        <taxon>Bacillati</taxon>
        <taxon>Bacillota</taxon>
        <taxon>Bacilli</taxon>
        <taxon>Bacillales</taxon>
        <taxon>Paenibacillaceae</taxon>
        <taxon>Paenibacillus</taxon>
    </lineage>
</organism>